<evidence type="ECO:0000313" key="2">
    <source>
        <dbReference type="EMBL" id="KAK3945691.1"/>
    </source>
</evidence>
<dbReference type="AlphaFoldDB" id="A0AAN6NH52"/>
<dbReference type="Proteomes" id="UP001303473">
    <property type="component" value="Unassembled WGS sequence"/>
</dbReference>
<evidence type="ECO:0000256" key="1">
    <source>
        <dbReference type="SAM" id="MobiDB-lite"/>
    </source>
</evidence>
<feature type="region of interest" description="Disordered" evidence="1">
    <location>
        <begin position="62"/>
        <end position="102"/>
    </location>
</feature>
<organism evidence="2 3">
    <name type="scientific">Diplogelasinospora grovesii</name>
    <dbReference type="NCBI Taxonomy" id="303347"/>
    <lineage>
        <taxon>Eukaryota</taxon>
        <taxon>Fungi</taxon>
        <taxon>Dikarya</taxon>
        <taxon>Ascomycota</taxon>
        <taxon>Pezizomycotina</taxon>
        <taxon>Sordariomycetes</taxon>
        <taxon>Sordariomycetidae</taxon>
        <taxon>Sordariales</taxon>
        <taxon>Diplogelasinosporaceae</taxon>
        <taxon>Diplogelasinospora</taxon>
    </lineage>
</organism>
<name>A0AAN6NH52_9PEZI</name>
<sequence>MDDQLIDKFKNNPEVTNAFLEGVVIGRRVPAAEGSTSRANGRHTQSQQAHVQHVGSLFRAGEYSQGSGRARRAGLPALARRPQLDVFPLSQGRPRTLRPSES</sequence>
<proteinExistence type="predicted"/>
<gene>
    <name evidence="2" type="ORF">QBC46DRAFT_403364</name>
</gene>
<dbReference type="EMBL" id="MU853754">
    <property type="protein sequence ID" value="KAK3945691.1"/>
    <property type="molecule type" value="Genomic_DNA"/>
</dbReference>
<comment type="caution">
    <text evidence="2">The sequence shown here is derived from an EMBL/GenBank/DDBJ whole genome shotgun (WGS) entry which is preliminary data.</text>
</comment>
<accession>A0AAN6NH52</accession>
<evidence type="ECO:0000313" key="3">
    <source>
        <dbReference type="Proteomes" id="UP001303473"/>
    </source>
</evidence>
<protein>
    <submittedName>
        <fullName evidence="2">Uncharacterized protein</fullName>
    </submittedName>
</protein>
<keyword evidence="3" id="KW-1185">Reference proteome</keyword>
<reference evidence="3" key="1">
    <citation type="journal article" date="2023" name="Mol. Phylogenet. Evol.">
        <title>Genome-scale phylogeny and comparative genomics of the fungal order Sordariales.</title>
        <authorList>
            <person name="Hensen N."/>
            <person name="Bonometti L."/>
            <person name="Westerberg I."/>
            <person name="Brannstrom I.O."/>
            <person name="Guillou S."/>
            <person name="Cros-Aarteil S."/>
            <person name="Calhoun S."/>
            <person name="Haridas S."/>
            <person name="Kuo A."/>
            <person name="Mondo S."/>
            <person name="Pangilinan J."/>
            <person name="Riley R."/>
            <person name="LaButti K."/>
            <person name="Andreopoulos B."/>
            <person name="Lipzen A."/>
            <person name="Chen C."/>
            <person name="Yan M."/>
            <person name="Daum C."/>
            <person name="Ng V."/>
            <person name="Clum A."/>
            <person name="Steindorff A."/>
            <person name="Ohm R.A."/>
            <person name="Martin F."/>
            <person name="Silar P."/>
            <person name="Natvig D.O."/>
            <person name="Lalanne C."/>
            <person name="Gautier V."/>
            <person name="Ament-Velasquez S.L."/>
            <person name="Kruys A."/>
            <person name="Hutchinson M.I."/>
            <person name="Powell A.J."/>
            <person name="Barry K."/>
            <person name="Miller A.N."/>
            <person name="Grigoriev I.V."/>
            <person name="Debuchy R."/>
            <person name="Gladieux P."/>
            <person name="Hiltunen Thoren M."/>
            <person name="Johannesson H."/>
        </authorList>
    </citation>
    <scope>NUCLEOTIDE SEQUENCE [LARGE SCALE GENOMIC DNA]</scope>
    <source>
        <strain evidence="3">CBS 340.73</strain>
    </source>
</reference>